<dbReference type="OrthoDB" id="694815at2759"/>
<dbReference type="Proteomes" id="UP000636709">
    <property type="component" value="Unassembled WGS sequence"/>
</dbReference>
<keyword evidence="3" id="KW-1185">Reference proteome</keyword>
<sequence length="490" mass="51130">MHVPRSPSPRLAFGPTSATSSRYSSQAPPPHPRRRADDDPAARTPTGGSHPADCSAYWARPDCLPRGLGRRPVGTQPTRQIRPVQLTPCVSVGRLHQSAPRPAALPPRQGTFAADTRGPASLPACVSLAGEVSFLFLSFSSGKVARDVPTAHMCNGISTPPPAALERDAASSSSSSRSIRAPSAPPVLHWNHSALQLQTTRGRQTMRLHHTTHADMHHAKADVGVDHTAPATRPNHKRQRVEKHDCSTAATSLVLKTNSTKKRTKATSLALPAPVAVGVAATSSVEPPPNQSTPATRPYRIGDEPRREGLKEPAAPLPSQHVPALTVPGAVPIREKAQDDGTRPPMGPALLTPLLINPAPSVRLLPTQLTPTEQSTGESRAPPALEADPMALALSVSSALRAATLASAPRAATARGYAASAASGAMRRAAAAAEGAASGEAKEAGRRGAAAEISWVPDPVTGHYRPSNWAAAADPADLRAAHLARAYARA</sequence>
<dbReference type="Pfam" id="PF03242">
    <property type="entry name" value="LEA_3a"/>
    <property type="match status" value="1"/>
</dbReference>
<evidence type="ECO:0000256" key="1">
    <source>
        <dbReference type="SAM" id="MobiDB-lite"/>
    </source>
</evidence>
<accession>A0A835F000</accession>
<dbReference type="EMBL" id="JACEFO010001663">
    <property type="protein sequence ID" value="KAF8724098.1"/>
    <property type="molecule type" value="Genomic_DNA"/>
</dbReference>
<comment type="caution">
    <text evidence="2">The sequence shown here is derived from an EMBL/GenBank/DDBJ whole genome shotgun (WGS) entry which is preliminary data.</text>
</comment>
<dbReference type="AlphaFoldDB" id="A0A835F000"/>
<organism evidence="2 3">
    <name type="scientific">Digitaria exilis</name>
    <dbReference type="NCBI Taxonomy" id="1010633"/>
    <lineage>
        <taxon>Eukaryota</taxon>
        <taxon>Viridiplantae</taxon>
        <taxon>Streptophyta</taxon>
        <taxon>Embryophyta</taxon>
        <taxon>Tracheophyta</taxon>
        <taxon>Spermatophyta</taxon>
        <taxon>Magnoliopsida</taxon>
        <taxon>Liliopsida</taxon>
        <taxon>Poales</taxon>
        <taxon>Poaceae</taxon>
        <taxon>PACMAD clade</taxon>
        <taxon>Panicoideae</taxon>
        <taxon>Panicodae</taxon>
        <taxon>Paniceae</taxon>
        <taxon>Anthephorinae</taxon>
        <taxon>Digitaria</taxon>
    </lineage>
</organism>
<feature type="compositionally biased region" description="Basic and acidic residues" evidence="1">
    <location>
        <begin position="300"/>
        <end position="311"/>
    </location>
</feature>
<evidence type="ECO:0000313" key="2">
    <source>
        <dbReference type="EMBL" id="KAF8724098.1"/>
    </source>
</evidence>
<dbReference type="GO" id="GO:0006950">
    <property type="term" value="P:response to stress"/>
    <property type="evidence" value="ECO:0007669"/>
    <property type="project" value="TreeGrafter"/>
</dbReference>
<feature type="compositionally biased region" description="Low complexity" evidence="1">
    <location>
        <begin position="170"/>
        <end position="182"/>
    </location>
</feature>
<gene>
    <name evidence="2" type="ORF">HU200_021111</name>
</gene>
<dbReference type="GO" id="GO:0005739">
    <property type="term" value="C:mitochondrion"/>
    <property type="evidence" value="ECO:0007669"/>
    <property type="project" value="TreeGrafter"/>
</dbReference>
<evidence type="ECO:0000313" key="3">
    <source>
        <dbReference type="Proteomes" id="UP000636709"/>
    </source>
</evidence>
<dbReference type="PANTHER" id="PTHR33509">
    <property type="entry name" value="LATE EMBRYOGENIS ABUNDANT PROTEIN 2-RELATED"/>
    <property type="match status" value="1"/>
</dbReference>
<feature type="compositionally biased region" description="Polar residues" evidence="1">
    <location>
        <begin position="16"/>
        <end position="26"/>
    </location>
</feature>
<dbReference type="PANTHER" id="PTHR33509:SF5">
    <property type="entry name" value="PROTEIN SENESCENCE-ASSOCIATED GENE 21, MITOCHONDRIAL"/>
    <property type="match status" value="1"/>
</dbReference>
<feature type="region of interest" description="Disordered" evidence="1">
    <location>
        <begin position="157"/>
        <end position="187"/>
    </location>
</feature>
<name>A0A835F000_9POAL</name>
<protein>
    <submittedName>
        <fullName evidence="2">Uncharacterized protein</fullName>
    </submittedName>
</protein>
<dbReference type="InterPro" id="IPR004926">
    <property type="entry name" value="LEA_3a"/>
</dbReference>
<feature type="region of interest" description="Disordered" evidence="1">
    <location>
        <begin position="1"/>
        <end position="55"/>
    </location>
</feature>
<feature type="region of interest" description="Disordered" evidence="1">
    <location>
        <begin position="281"/>
        <end position="329"/>
    </location>
</feature>
<proteinExistence type="predicted"/>
<reference evidence="2" key="1">
    <citation type="submission" date="2020-07" db="EMBL/GenBank/DDBJ databases">
        <title>Genome sequence and genetic diversity analysis of an under-domesticated orphan crop, white fonio (Digitaria exilis).</title>
        <authorList>
            <person name="Bennetzen J.L."/>
            <person name="Chen S."/>
            <person name="Ma X."/>
            <person name="Wang X."/>
            <person name="Yssel A.E.J."/>
            <person name="Chaluvadi S.R."/>
            <person name="Johnson M."/>
            <person name="Gangashetty P."/>
            <person name="Hamidou F."/>
            <person name="Sanogo M.D."/>
            <person name="Zwaenepoel A."/>
            <person name="Wallace J."/>
            <person name="Van De Peer Y."/>
            <person name="Van Deynze A."/>
        </authorList>
    </citation>
    <scope>NUCLEOTIDE SEQUENCE</scope>
    <source>
        <tissue evidence="2">Leaves</tissue>
    </source>
</reference>